<proteinExistence type="predicted"/>
<feature type="transmembrane region" description="Helical" evidence="1">
    <location>
        <begin position="106"/>
        <end position="126"/>
    </location>
</feature>
<feature type="transmembrane region" description="Helical" evidence="1">
    <location>
        <begin position="67"/>
        <end position="86"/>
    </location>
</feature>
<dbReference type="Proteomes" id="UP000515908">
    <property type="component" value="Chromosome 10"/>
</dbReference>
<evidence type="ECO:0000313" key="3">
    <source>
        <dbReference type="Proteomes" id="UP000515908"/>
    </source>
</evidence>
<organism evidence="2 3">
    <name type="scientific">Angomonas deanei</name>
    <dbReference type="NCBI Taxonomy" id="59799"/>
    <lineage>
        <taxon>Eukaryota</taxon>
        <taxon>Discoba</taxon>
        <taxon>Euglenozoa</taxon>
        <taxon>Kinetoplastea</taxon>
        <taxon>Metakinetoplastina</taxon>
        <taxon>Trypanosomatida</taxon>
        <taxon>Trypanosomatidae</taxon>
        <taxon>Strigomonadinae</taxon>
        <taxon>Angomonas</taxon>
    </lineage>
</organism>
<dbReference type="EMBL" id="LR877154">
    <property type="protein sequence ID" value="CAD2218022.1"/>
    <property type="molecule type" value="Genomic_DNA"/>
</dbReference>
<accession>A0A7G2CIE7</accession>
<keyword evidence="1" id="KW-1133">Transmembrane helix</keyword>
<evidence type="ECO:0000313" key="2">
    <source>
        <dbReference type="EMBL" id="CAD2218022.1"/>
    </source>
</evidence>
<keyword evidence="3" id="KW-1185">Reference proteome</keyword>
<feature type="transmembrane region" description="Helical" evidence="1">
    <location>
        <begin position="22"/>
        <end position="46"/>
    </location>
</feature>
<evidence type="ECO:0000256" key="1">
    <source>
        <dbReference type="SAM" id="Phobius"/>
    </source>
</evidence>
<dbReference type="VEuPathDB" id="TriTrypDB:ADEAN_000550800"/>
<dbReference type="AlphaFoldDB" id="A0A7G2CIE7"/>
<sequence length="190" mass="21596">MSYIPYPVKSENDNHHPFYKRIVRASICGVLFAIPLSVAIPASPLLRLSQTQTNKKSLVPRMMTDFFFVNFLAAFSAYFVVSEYFITSDAAKEGFMPYLGPISAQIPAWNCLLASHMFYPGMWAVFNERTWKARRVEFVRLNTKCFFAFAPVHVPATIVLGLFAGVVLYPFKYMKQRKEGQSGEPTKVVT</sequence>
<keyword evidence="1" id="KW-0812">Transmembrane</keyword>
<feature type="transmembrane region" description="Helical" evidence="1">
    <location>
        <begin position="146"/>
        <end position="169"/>
    </location>
</feature>
<protein>
    <submittedName>
        <fullName evidence="2">Uncharacterized protein</fullName>
    </submittedName>
</protein>
<keyword evidence="1" id="KW-0472">Membrane</keyword>
<reference evidence="2 3" key="1">
    <citation type="submission" date="2020-08" db="EMBL/GenBank/DDBJ databases">
        <authorList>
            <person name="Newling K."/>
            <person name="Davey J."/>
            <person name="Forrester S."/>
        </authorList>
    </citation>
    <scope>NUCLEOTIDE SEQUENCE [LARGE SCALE GENOMIC DNA]</scope>
    <source>
        <strain evidence="3">Crithidia deanei Carvalho (ATCC PRA-265)</strain>
    </source>
</reference>
<name>A0A7G2CIE7_9TRYP</name>
<gene>
    <name evidence="2" type="ORF">ADEAN_000550800</name>
</gene>